<name>A0A7L4YP84_9ACTN</name>
<accession>A0A7L4YP84</accession>
<dbReference type="SMART" id="SM00895">
    <property type="entry name" value="FCD"/>
    <property type="match status" value="1"/>
</dbReference>
<dbReference type="Pfam" id="PF07729">
    <property type="entry name" value="FCD"/>
    <property type="match status" value="1"/>
</dbReference>
<dbReference type="Gene3D" id="1.10.10.10">
    <property type="entry name" value="Winged helix-like DNA-binding domain superfamily/Winged helix DNA-binding domain"/>
    <property type="match status" value="1"/>
</dbReference>
<dbReference type="InParanoid" id="A0A7L4YP84"/>
<dbReference type="InterPro" id="IPR011711">
    <property type="entry name" value="GntR_C"/>
</dbReference>
<dbReference type="InterPro" id="IPR000524">
    <property type="entry name" value="Tscrpt_reg_HTH_GntR"/>
</dbReference>
<keyword evidence="3" id="KW-0804">Transcription</keyword>
<keyword evidence="1" id="KW-0805">Transcription regulation</keyword>
<keyword evidence="6" id="KW-1185">Reference proteome</keyword>
<dbReference type="KEGG" id="eke:EK0264_11480"/>
<evidence type="ECO:0000256" key="3">
    <source>
        <dbReference type="ARBA" id="ARBA00023163"/>
    </source>
</evidence>
<evidence type="ECO:0000256" key="1">
    <source>
        <dbReference type="ARBA" id="ARBA00023015"/>
    </source>
</evidence>
<dbReference type="InterPro" id="IPR036388">
    <property type="entry name" value="WH-like_DNA-bd_sf"/>
</dbReference>
<evidence type="ECO:0000259" key="4">
    <source>
        <dbReference type="PROSITE" id="PS50949"/>
    </source>
</evidence>
<dbReference type="Proteomes" id="UP000463857">
    <property type="component" value="Chromosome"/>
</dbReference>
<protein>
    <submittedName>
        <fullName evidence="5">GntR family transcriptional regulator</fullName>
    </submittedName>
</protein>
<dbReference type="PANTHER" id="PTHR43537:SF5">
    <property type="entry name" value="UXU OPERON TRANSCRIPTIONAL REGULATOR"/>
    <property type="match status" value="1"/>
</dbReference>
<dbReference type="GO" id="GO:0003677">
    <property type="term" value="F:DNA binding"/>
    <property type="evidence" value="ECO:0007669"/>
    <property type="project" value="UniProtKB-KW"/>
</dbReference>
<dbReference type="RefSeq" id="WP_159545723.1">
    <property type="nucleotide sequence ID" value="NZ_CP047156.1"/>
</dbReference>
<organism evidence="5 6">
    <name type="scientific">Epidermidibacterium keratini</name>
    <dbReference type="NCBI Taxonomy" id="1891644"/>
    <lineage>
        <taxon>Bacteria</taxon>
        <taxon>Bacillati</taxon>
        <taxon>Actinomycetota</taxon>
        <taxon>Actinomycetes</taxon>
        <taxon>Sporichthyales</taxon>
        <taxon>Sporichthyaceae</taxon>
        <taxon>Epidermidibacterium</taxon>
    </lineage>
</organism>
<reference evidence="5 6" key="1">
    <citation type="journal article" date="2018" name="Int. J. Syst. Evol. Microbiol.">
        <title>Epidermidibacterium keratini gen. nov., sp. nov., a member of the family Sporichthyaceae, isolated from keratin epidermis.</title>
        <authorList>
            <person name="Lee D.G."/>
            <person name="Trujillo M.E."/>
            <person name="Kang S."/>
            <person name="Nam J.J."/>
            <person name="Kim Y.J."/>
        </authorList>
    </citation>
    <scope>NUCLEOTIDE SEQUENCE [LARGE SCALE GENOMIC DNA]</scope>
    <source>
        <strain evidence="5 6">EPI-7</strain>
    </source>
</reference>
<dbReference type="PROSITE" id="PS50949">
    <property type="entry name" value="HTH_GNTR"/>
    <property type="match status" value="1"/>
</dbReference>
<keyword evidence="2" id="KW-0238">DNA-binding</keyword>
<dbReference type="SUPFAM" id="SSF46785">
    <property type="entry name" value="Winged helix' DNA-binding domain"/>
    <property type="match status" value="1"/>
</dbReference>
<dbReference type="GO" id="GO:0003700">
    <property type="term" value="F:DNA-binding transcription factor activity"/>
    <property type="evidence" value="ECO:0007669"/>
    <property type="project" value="InterPro"/>
</dbReference>
<dbReference type="CDD" id="cd07377">
    <property type="entry name" value="WHTH_GntR"/>
    <property type="match status" value="1"/>
</dbReference>
<evidence type="ECO:0000313" key="6">
    <source>
        <dbReference type="Proteomes" id="UP000463857"/>
    </source>
</evidence>
<gene>
    <name evidence="5" type="ORF">EK0264_11480</name>
</gene>
<dbReference type="InterPro" id="IPR008920">
    <property type="entry name" value="TF_FadR/GntR_C"/>
</dbReference>
<dbReference type="OrthoDB" id="5243844at2"/>
<evidence type="ECO:0000313" key="5">
    <source>
        <dbReference type="EMBL" id="QHC00842.1"/>
    </source>
</evidence>
<evidence type="ECO:0000256" key="2">
    <source>
        <dbReference type="ARBA" id="ARBA00023125"/>
    </source>
</evidence>
<dbReference type="Gene3D" id="1.20.120.530">
    <property type="entry name" value="GntR ligand-binding domain-like"/>
    <property type="match status" value="1"/>
</dbReference>
<feature type="domain" description="HTH gntR-type" evidence="4">
    <location>
        <begin position="12"/>
        <end position="79"/>
    </location>
</feature>
<dbReference type="SUPFAM" id="SSF48008">
    <property type="entry name" value="GntR ligand-binding domain-like"/>
    <property type="match status" value="1"/>
</dbReference>
<sequence>MTSTDESAEATQAASDRIAAEVRDDMLSGHLLPGAPLRDTALASSYGVSRNTVREAFRLLQSQGLTEHRRHKGTVVRRVSGDDVRDIYTVRRALELRAIEQINQASAEHLVAIERAVCAAEAARDAERWNDVGTASLRFHLALVGSLSSPTLDACIDSVLSRLRLAFAPMPDEGQFQAPWIERDRHINDLLQSGFATDARAALRVYLDDSENVVLGAVRRHIAT</sequence>
<dbReference type="InterPro" id="IPR036390">
    <property type="entry name" value="WH_DNA-bd_sf"/>
</dbReference>
<dbReference type="AlphaFoldDB" id="A0A7L4YP84"/>
<proteinExistence type="predicted"/>
<dbReference type="Pfam" id="PF00392">
    <property type="entry name" value="GntR"/>
    <property type="match status" value="1"/>
</dbReference>
<dbReference type="EMBL" id="CP047156">
    <property type="protein sequence ID" value="QHC00842.1"/>
    <property type="molecule type" value="Genomic_DNA"/>
</dbReference>
<dbReference type="PANTHER" id="PTHR43537">
    <property type="entry name" value="TRANSCRIPTIONAL REGULATOR, GNTR FAMILY"/>
    <property type="match status" value="1"/>
</dbReference>
<dbReference type="SMART" id="SM00345">
    <property type="entry name" value="HTH_GNTR"/>
    <property type="match status" value="1"/>
</dbReference>